<dbReference type="Pfam" id="PF22525">
    <property type="entry name" value="H2TH_5"/>
    <property type="match status" value="1"/>
</dbReference>
<dbReference type="EMBL" id="JAINVZ010000052">
    <property type="protein sequence ID" value="MBY8889447.1"/>
    <property type="molecule type" value="Genomic_DNA"/>
</dbReference>
<protein>
    <recommendedName>
        <fullName evidence="2">Integration host factor-like helix-two turn-helix domain-containing protein</fullName>
    </recommendedName>
</protein>
<sequence>MFHHSGRVPQAHQRMDIARRDRLRLLGEVSTGGTTALLRILRRAGGPEDPAAAHVRFSALLRALPGMGALTAHEILNAAGVAEHQRVGDLRPGQLAVLMRALDYPPRSAQESTQRSASSRRGPARGAAGVPDRRAR</sequence>
<evidence type="ECO:0000259" key="2">
    <source>
        <dbReference type="Pfam" id="PF22525"/>
    </source>
</evidence>
<dbReference type="RefSeq" id="WP_222982772.1">
    <property type="nucleotide sequence ID" value="NZ_JAINVZ010000052.1"/>
</dbReference>
<gene>
    <name evidence="3" type="ORF">K7472_32115</name>
</gene>
<name>A0ABS7R1X2_9ACTN</name>
<dbReference type="Gene3D" id="1.10.8.50">
    <property type="match status" value="1"/>
</dbReference>
<dbReference type="InterPro" id="IPR055201">
    <property type="entry name" value="IHF-like_H2TH"/>
</dbReference>
<feature type="compositionally biased region" description="Low complexity" evidence="1">
    <location>
        <begin position="115"/>
        <end position="130"/>
    </location>
</feature>
<dbReference type="Proteomes" id="UP001198565">
    <property type="component" value="Unassembled WGS sequence"/>
</dbReference>
<dbReference type="InterPro" id="IPR010979">
    <property type="entry name" value="Ribosomal_uS13-like_H2TH"/>
</dbReference>
<evidence type="ECO:0000313" key="3">
    <source>
        <dbReference type="EMBL" id="MBY8889447.1"/>
    </source>
</evidence>
<organism evidence="3 4">
    <name type="scientific">Streptantibioticus parmotrematis</name>
    <dbReference type="NCBI Taxonomy" id="2873249"/>
    <lineage>
        <taxon>Bacteria</taxon>
        <taxon>Bacillati</taxon>
        <taxon>Actinomycetota</taxon>
        <taxon>Actinomycetes</taxon>
        <taxon>Kitasatosporales</taxon>
        <taxon>Streptomycetaceae</taxon>
        <taxon>Streptantibioticus</taxon>
    </lineage>
</organism>
<reference evidence="3 4" key="1">
    <citation type="submission" date="2021-08" db="EMBL/GenBank/DDBJ databases">
        <title>Streptomyces sp. PTM05 isolated from lichen.</title>
        <authorList>
            <person name="Somphong A."/>
            <person name="Phongsopitanun W."/>
            <person name="Tanasupawat S."/>
        </authorList>
    </citation>
    <scope>NUCLEOTIDE SEQUENCE [LARGE SCALE GENOMIC DNA]</scope>
    <source>
        <strain evidence="3 4">Ptm05</strain>
    </source>
</reference>
<evidence type="ECO:0000256" key="1">
    <source>
        <dbReference type="SAM" id="MobiDB-lite"/>
    </source>
</evidence>
<feature type="region of interest" description="Disordered" evidence="1">
    <location>
        <begin position="105"/>
        <end position="136"/>
    </location>
</feature>
<feature type="domain" description="Integration host factor-like helix-two turn-helix" evidence="2">
    <location>
        <begin position="46"/>
        <end position="100"/>
    </location>
</feature>
<proteinExistence type="predicted"/>
<evidence type="ECO:0000313" key="4">
    <source>
        <dbReference type="Proteomes" id="UP001198565"/>
    </source>
</evidence>
<accession>A0ABS7R1X2</accession>
<dbReference type="SUPFAM" id="SSF46946">
    <property type="entry name" value="S13-like H2TH domain"/>
    <property type="match status" value="1"/>
</dbReference>
<keyword evidence="4" id="KW-1185">Reference proteome</keyword>
<comment type="caution">
    <text evidence="3">The sequence shown here is derived from an EMBL/GenBank/DDBJ whole genome shotgun (WGS) entry which is preliminary data.</text>
</comment>